<reference evidence="2 3" key="1">
    <citation type="journal article" date="2016" name="Genome Announc.">
        <title>Complete Genome Sequence of a New Megavirus Family Member Isolated from an Inland Water Lake for the First Time in India.</title>
        <authorList>
            <person name="Chatterjee A."/>
            <person name="Ali F."/>
            <person name="Bange D."/>
            <person name="Kondabagil K."/>
        </authorList>
    </citation>
    <scope>NUCLEOTIDE SEQUENCE [LARGE SCALE GENOMIC DNA]</scope>
    <source>
        <strain evidence="2">1</strain>
    </source>
</reference>
<name>A0A161HUV4_9VIRU</name>
<dbReference type="Proteomes" id="UP000241365">
    <property type="component" value="Segment"/>
</dbReference>
<accession>A0A161HUV4</accession>
<dbReference type="PROSITE" id="PS01186">
    <property type="entry name" value="EGF_2"/>
    <property type="match status" value="1"/>
</dbReference>
<keyword evidence="3" id="KW-1185">Reference proteome</keyword>
<protein>
    <recommendedName>
        <fullName evidence="1">EGF-like domain-containing protein</fullName>
    </recommendedName>
</protein>
<evidence type="ECO:0000313" key="3">
    <source>
        <dbReference type="Proteomes" id="UP000241365"/>
    </source>
</evidence>
<sequence length="517" mass="56867">MTKSSIVMVAVMLLLGMFATSNAMDGHSVEYPELINAEAFYPNGSFAMISLNSTILENNYKYNYCPGVDMDALRELRLEVLEKWVSRTNQDFDHILNIYRTYGTTDTLANGTISPYIHLFIADGIGTYSGREVAAEYALLAVDPSGVHLFSQLDASSVQWNADNISAVYNIITNYTFYNGAFSLDGFINTQYIRYEPCTANVWIDYSRQDPLVSRFLAASTGAQASPQEICTVIMDSCTGSNQVYDTFQDCVNYMSGVAANSEPCPGKYIGNTTTCHKFHANSAIYLPEVHCPHVRPYTSTVCRDFCVTRGCGNCDPNAECVFNTPFGKLVPTYECRCRDGYVGDGKTCTRIPCQGDWNCPSDYSYTKCNGTCGCKTSGGFLWNSTQDAINKNKACGCGENEFINWFNGSPECVPVGRCREVWQCPQAATQYNSITCSQYGTNVLIPYKTCLCNYGYANLGFARNCECPAPGREVWSTTKQGTLCLTPSECTDNYHCSSGSCAIPPGQWLGVCVPAA</sequence>
<evidence type="ECO:0000259" key="1">
    <source>
        <dbReference type="PROSITE" id="PS01186"/>
    </source>
</evidence>
<proteinExistence type="predicted"/>
<dbReference type="EMBL" id="KU877344">
    <property type="protein sequence ID" value="ANB50890.1"/>
    <property type="molecule type" value="Genomic_DNA"/>
</dbReference>
<dbReference type="Gene3D" id="2.10.25.10">
    <property type="entry name" value="Laminin"/>
    <property type="match status" value="1"/>
</dbReference>
<dbReference type="KEGG" id="vg:80513252"/>
<feature type="domain" description="EGF-like" evidence="1">
    <location>
        <begin position="336"/>
        <end position="349"/>
    </location>
</feature>
<evidence type="ECO:0000313" key="2">
    <source>
        <dbReference type="EMBL" id="ANB50890.1"/>
    </source>
</evidence>
<dbReference type="RefSeq" id="YP_010776641.1">
    <property type="nucleotide sequence ID" value="NC_075034.1"/>
</dbReference>
<organism evidence="2 3">
    <name type="scientific">Powai lake megavirus</name>
    <dbReference type="NCBI Taxonomy" id="1842663"/>
    <lineage>
        <taxon>Viruses</taxon>
        <taxon>Varidnaviria</taxon>
        <taxon>Bamfordvirae</taxon>
        <taxon>Nucleocytoviricota</taxon>
        <taxon>Megaviricetes</taxon>
        <taxon>Imitervirales</taxon>
        <taxon>Mimiviridae</taxon>
        <taxon>Megamimivirinae</taxon>
        <taxon>Megavirus</taxon>
        <taxon>Megavirus powaiense</taxon>
    </lineage>
</organism>
<dbReference type="GeneID" id="80513252"/>
<dbReference type="InterPro" id="IPR000742">
    <property type="entry name" value="EGF"/>
</dbReference>